<evidence type="ECO:0000313" key="2">
    <source>
        <dbReference type="EMBL" id="OLL24054.1"/>
    </source>
</evidence>
<name>A0A1U7LN25_NEOID</name>
<feature type="signal peptide" evidence="1">
    <location>
        <begin position="1"/>
        <end position="16"/>
    </location>
</feature>
<feature type="chain" id="PRO_5012685286" evidence="1">
    <location>
        <begin position="17"/>
        <end position="102"/>
    </location>
</feature>
<keyword evidence="3" id="KW-1185">Reference proteome</keyword>
<dbReference type="EMBL" id="LXFE01001006">
    <property type="protein sequence ID" value="OLL24054.1"/>
    <property type="molecule type" value="Genomic_DNA"/>
</dbReference>
<proteinExistence type="predicted"/>
<dbReference type="OrthoDB" id="416585at2759"/>
<organism evidence="2 3">
    <name type="scientific">Neolecta irregularis (strain DAH-3)</name>
    <dbReference type="NCBI Taxonomy" id="1198029"/>
    <lineage>
        <taxon>Eukaryota</taxon>
        <taxon>Fungi</taxon>
        <taxon>Dikarya</taxon>
        <taxon>Ascomycota</taxon>
        <taxon>Taphrinomycotina</taxon>
        <taxon>Neolectales</taxon>
        <taxon>Neolectaceae</taxon>
        <taxon>Neolecta</taxon>
    </lineage>
</organism>
<dbReference type="Proteomes" id="UP000186594">
    <property type="component" value="Unassembled WGS sequence"/>
</dbReference>
<evidence type="ECO:0000313" key="3">
    <source>
        <dbReference type="Proteomes" id="UP000186594"/>
    </source>
</evidence>
<gene>
    <name evidence="2" type="ORF">NEOLI_005237</name>
</gene>
<accession>A0A1U7LN25</accession>
<dbReference type="STRING" id="1198029.A0A1U7LN25"/>
<evidence type="ECO:0000256" key="1">
    <source>
        <dbReference type="SAM" id="SignalP"/>
    </source>
</evidence>
<dbReference type="AlphaFoldDB" id="A0A1U7LN25"/>
<reference evidence="2 3" key="1">
    <citation type="submission" date="2016-04" db="EMBL/GenBank/DDBJ databases">
        <title>Evolutionary innovation and constraint leading to complex multicellularity in the Ascomycota.</title>
        <authorList>
            <person name="Cisse O."/>
            <person name="Nguyen A."/>
            <person name="Hewitt D.A."/>
            <person name="Jedd G."/>
            <person name="Stajich J.E."/>
        </authorList>
    </citation>
    <scope>NUCLEOTIDE SEQUENCE [LARGE SCALE GENOMIC DNA]</scope>
    <source>
        <strain evidence="2 3">DAH-3</strain>
    </source>
</reference>
<protein>
    <submittedName>
        <fullName evidence="2">Uncharacterized protein</fullName>
    </submittedName>
</protein>
<keyword evidence="1" id="KW-0732">Signal</keyword>
<sequence length="102" mass="11912">MLIKAILLSMFIAVIQENFEVPEEEKRRHQVRTYIEKTVPLLTSRPNQTNMSFTALLARFKKSTNEETEFTALNMLMKEAVVHDFLDERSRSRNAGILQIQN</sequence>
<comment type="caution">
    <text evidence="2">The sequence shown here is derived from an EMBL/GenBank/DDBJ whole genome shotgun (WGS) entry which is preliminary data.</text>
</comment>